<keyword evidence="2" id="KW-1185">Reference proteome</keyword>
<dbReference type="Proteomes" id="UP000278085">
    <property type="component" value="Unassembled WGS sequence"/>
</dbReference>
<dbReference type="Pfam" id="PF15428">
    <property type="entry name" value="Imm26"/>
    <property type="match status" value="1"/>
</dbReference>
<dbReference type="AlphaFoldDB" id="A0A430HMK1"/>
<evidence type="ECO:0000313" key="2">
    <source>
        <dbReference type="Proteomes" id="UP000278085"/>
    </source>
</evidence>
<name>A0A430HMK1_9BURK</name>
<comment type="caution">
    <text evidence="1">The sequence shown here is derived from an EMBL/GenBank/DDBJ whole genome shotgun (WGS) entry which is preliminary data.</text>
</comment>
<dbReference type="OrthoDB" id="2218484at2"/>
<gene>
    <name evidence="1" type="ORF">EJB06_13835</name>
</gene>
<organism evidence="1 2">
    <name type="scientific">Massilia atriviolacea</name>
    <dbReference type="NCBI Taxonomy" id="2495579"/>
    <lineage>
        <taxon>Bacteria</taxon>
        <taxon>Pseudomonadati</taxon>
        <taxon>Pseudomonadota</taxon>
        <taxon>Betaproteobacteria</taxon>
        <taxon>Burkholderiales</taxon>
        <taxon>Oxalobacteraceae</taxon>
        <taxon>Telluria group</taxon>
        <taxon>Massilia</taxon>
    </lineage>
</organism>
<dbReference type="RefSeq" id="WP_126074600.1">
    <property type="nucleotide sequence ID" value="NZ_CP051166.1"/>
</dbReference>
<accession>A0A430HMK1</accession>
<dbReference type="InterPro" id="IPR029278">
    <property type="entry name" value="Imm26"/>
</dbReference>
<sequence length="227" mass="25894">MGWWNAPENPELTVGDTVLDLTRRFLIDFSKEYQEDLSRKPTLLELEYALNLAFKVNVDDDVVSGFEELEVKQVNIKTAKRPKRQKAKPGDIFSYKRDDGRYGFGRIVTLVSVGAVAEFFDYTASQPVFDYSKINTWLIPPLTISTYALFEAQGEGEWRVIGHTADFAPDERHMGLRFSYGDPVWMAVDIFDKEEPVSAAVAGRYPSYSARRDRNVKNDIQKYLAGT</sequence>
<reference evidence="1 2" key="1">
    <citation type="submission" date="2018-12" db="EMBL/GenBank/DDBJ databases">
        <authorList>
            <person name="Yang E."/>
        </authorList>
    </citation>
    <scope>NUCLEOTIDE SEQUENCE [LARGE SCALE GENOMIC DNA]</scope>
    <source>
        <strain evidence="1 2">SOD</strain>
    </source>
</reference>
<evidence type="ECO:0000313" key="1">
    <source>
        <dbReference type="EMBL" id="RSZ58704.1"/>
    </source>
</evidence>
<protein>
    <submittedName>
        <fullName evidence="1">Uncharacterized protein</fullName>
    </submittedName>
</protein>
<proteinExistence type="predicted"/>
<dbReference type="EMBL" id="RXLQ01000006">
    <property type="protein sequence ID" value="RSZ58704.1"/>
    <property type="molecule type" value="Genomic_DNA"/>
</dbReference>